<evidence type="ECO:0000259" key="6">
    <source>
        <dbReference type="Pfam" id="PF00933"/>
    </source>
</evidence>
<evidence type="ECO:0000256" key="5">
    <source>
        <dbReference type="SAM" id="Phobius"/>
    </source>
</evidence>
<dbReference type="PRINTS" id="PR00133">
    <property type="entry name" value="GLHYDRLASE3"/>
</dbReference>
<dbReference type="SUPFAM" id="SSF51445">
    <property type="entry name" value="(Trans)glycosidases"/>
    <property type="match status" value="2"/>
</dbReference>
<dbReference type="PANTHER" id="PTHR30620">
    <property type="entry name" value="PERIPLASMIC BETA-GLUCOSIDASE-RELATED"/>
    <property type="match status" value="1"/>
</dbReference>
<evidence type="ECO:0000313" key="8">
    <source>
        <dbReference type="EMBL" id="KAL3850611.1"/>
    </source>
</evidence>
<dbReference type="InterPro" id="IPR036881">
    <property type="entry name" value="Glyco_hydro_3_C_sf"/>
</dbReference>
<dbReference type="InterPro" id="IPR051915">
    <property type="entry name" value="Cellulose_Degrad_GH3"/>
</dbReference>
<evidence type="ECO:0000313" key="9">
    <source>
        <dbReference type="Proteomes" id="UP001634393"/>
    </source>
</evidence>
<evidence type="ECO:0000259" key="7">
    <source>
        <dbReference type="Pfam" id="PF01915"/>
    </source>
</evidence>
<comment type="caution">
    <text evidence="8">The sequence shown here is derived from an EMBL/GenBank/DDBJ whole genome shotgun (WGS) entry which is preliminary data.</text>
</comment>
<keyword evidence="5" id="KW-1133">Transmembrane helix</keyword>
<reference evidence="8 9" key="1">
    <citation type="submission" date="2024-12" db="EMBL/GenBank/DDBJ databases">
        <title>The unique morphological basis and parallel evolutionary history of personate flowers in Penstemon.</title>
        <authorList>
            <person name="Depatie T.H."/>
            <person name="Wessinger C.A."/>
        </authorList>
    </citation>
    <scope>NUCLEOTIDE SEQUENCE [LARGE SCALE GENOMIC DNA]</scope>
    <source>
        <strain evidence="8">WTNN_2</strain>
        <tissue evidence="8">Leaf</tissue>
    </source>
</reference>
<dbReference type="PROSITE" id="PS00775">
    <property type="entry name" value="GLYCOSYL_HYDROL_F3"/>
    <property type="match status" value="1"/>
</dbReference>
<keyword evidence="5" id="KW-0812">Transmembrane</keyword>
<evidence type="ECO:0008006" key="10">
    <source>
        <dbReference type="Google" id="ProtNLM"/>
    </source>
</evidence>
<gene>
    <name evidence="8" type="ORF">ACJIZ3_012493</name>
</gene>
<dbReference type="Pfam" id="PF00933">
    <property type="entry name" value="Glyco_hydro_3"/>
    <property type="match status" value="2"/>
</dbReference>
<evidence type="ECO:0000256" key="1">
    <source>
        <dbReference type="ARBA" id="ARBA00005336"/>
    </source>
</evidence>
<dbReference type="InterPro" id="IPR001764">
    <property type="entry name" value="Glyco_hydro_3_N"/>
</dbReference>
<accession>A0ABD3UM76</accession>
<comment type="similarity">
    <text evidence="1 4">Belongs to the glycosyl hydrolase 3 family.</text>
</comment>
<dbReference type="Gene3D" id="3.40.50.1700">
    <property type="entry name" value="Glycoside hydrolase family 3 C-terminal domain"/>
    <property type="match status" value="2"/>
</dbReference>
<dbReference type="EMBL" id="JBJXBP010000001">
    <property type="protein sequence ID" value="KAL3850611.1"/>
    <property type="molecule type" value="Genomic_DNA"/>
</dbReference>
<protein>
    <recommendedName>
        <fullName evidence="10">Beta-glucosidase</fullName>
    </recommendedName>
</protein>
<feature type="domain" description="Glycoside hydrolase family 3 C-terminal" evidence="7">
    <location>
        <begin position="719"/>
        <end position="876"/>
    </location>
</feature>
<feature type="transmembrane region" description="Helical" evidence="5">
    <location>
        <begin position="111"/>
        <end position="135"/>
    </location>
</feature>
<name>A0ABD3UM76_9LAMI</name>
<organism evidence="8 9">
    <name type="scientific">Penstemon smallii</name>
    <dbReference type="NCBI Taxonomy" id="265156"/>
    <lineage>
        <taxon>Eukaryota</taxon>
        <taxon>Viridiplantae</taxon>
        <taxon>Streptophyta</taxon>
        <taxon>Embryophyta</taxon>
        <taxon>Tracheophyta</taxon>
        <taxon>Spermatophyta</taxon>
        <taxon>Magnoliopsida</taxon>
        <taxon>eudicotyledons</taxon>
        <taxon>Gunneridae</taxon>
        <taxon>Pentapetalae</taxon>
        <taxon>asterids</taxon>
        <taxon>lamiids</taxon>
        <taxon>Lamiales</taxon>
        <taxon>Plantaginaceae</taxon>
        <taxon>Cheloneae</taxon>
        <taxon>Penstemon</taxon>
    </lineage>
</organism>
<dbReference type="InterPro" id="IPR017853">
    <property type="entry name" value="GH"/>
</dbReference>
<feature type="domain" description="Glycoside hydrolase family 3 N-terminal" evidence="6">
    <location>
        <begin position="49"/>
        <end position="292"/>
    </location>
</feature>
<dbReference type="InterPro" id="IPR002772">
    <property type="entry name" value="Glyco_hydro_3_C"/>
</dbReference>
<dbReference type="Proteomes" id="UP001634393">
    <property type="component" value="Unassembled WGS sequence"/>
</dbReference>
<proteinExistence type="inferred from homology"/>
<evidence type="ECO:0000256" key="2">
    <source>
        <dbReference type="ARBA" id="ARBA00022801"/>
    </source>
</evidence>
<keyword evidence="5" id="KW-0472">Membrane</keyword>
<keyword evidence="9" id="KW-1185">Reference proteome</keyword>
<dbReference type="GO" id="GO:0016798">
    <property type="term" value="F:hydrolase activity, acting on glycosyl bonds"/>
    <property type="evidence" value="ECO:0007669"/>
    <property type="project" value="UniProtKB-KW"/>
</dbReference>
<evidence type="ECO:0000256" key="3">
    <source>
        <dbReference type="ARBA" id="ARBA00023295"/>
    </source>
</evidence>
<dbReference type="Pfam" id="PF01915">
    <property type="entry name" value="Glyco_hydro_3_C"/>
    <property type="match status" value="2"/>
</dbReference>
<keyword evidence="2 4" id="KW-0378">Hydrolase</keyword>
<dbReference type="InterPro" id="IPR036962">
    <property type="entry name" value="Glyco_hydro_3_N_sf"/>
</dbReference>
<feature type="domain" description="Glycoside hydrolase family 3 N-terminal" evidence="6">
    <location>
        <begin position="537"/>
        <end position="717"/>
    </location>
</feature>
<keyword evidence="3 4" id="KW-0326">Glycosidase</keyword>
<feature type="domain" description="Glycoside hydrolase family 3 C-terminal" evidence="7">
    <location>
        <begin position="313"/>
        <end position="468"/>
    </location>
</feature>
<dbReference type="PANTHER" id="PTHR30620:SF33">
    <property type="entry name" value="BETA-D-GLUCAN EXOHYDROLASE-LIKE PROTEIN-RELATED"/>
    <property type="match status" value="1"/>
</dbReference>
<dbReference type="InterPro" id="IPR019800">
    <property type="entry name" value="Glyco_hydro_3_AS"/>
</dbReference>
<dbReference type="Gene3D" id="3.20.20.300">
    <property type="entry name" value="Glycoside hydrolase, family 3, N-terminal domain"/>
    <property type="match status" value="5"/>
</dbReference>
<dbReference type="AlphaFoldDB" id="A0ABD3UM76"/>
<sequence length="877" mass="96814">MSKTMNCIYKDPNAPIEARVKDLLSLMTLEEKVGQMTQIERSVATPSAIKDLSIDPRWGRSYESFGEDTQIVKMMTSMVTGLQGQAPQEHPSVITLIPTTSGSLFDKKFKLLYRMISVFFEVLFVPLLAQLMSIFNFRKNVVACAKHFVGDGGTRNGINEGDAIVTYDELEKIHISPYIDCISQGVCTIMASYSSWNGVKLHDSNFLLTEILKEKLGFKGFIISDSEGLDRLSTPHGSDYRQSVLSAISAGIDMVMVPFRFKLFLEDLMHLVESGKIPMARIDDAVERILRVKFASGLFEHPLSDGSLLDTVGTTILDALKEIVGDETELIYEEDPSPTTFLEKNYSFAIVVIGEGPYAEFGGDSTELKIHFNGAELLNMVPSEVPTLAVLISGRPLALEPRLLEKMDALVAAWLPGTEGGGVIDVIFGDHEFQGRLPITWFKSVHQLPMHAEDSSYDPLFPIGFVVSSQIIRHLKLAAYRTKLDFQIAMDCIYKDPNAPIEARVKDLLSRMTLLEKIGQMTQIERSVATPSAIKDRFIDADLSRKIGEVTALETRASGAQYAFSPCVAVSRDPRWGRSYESYSENTELVRKMTSIVTGLQGQPPEGHPNGYPFLAGRNNVLASAKHFVGDGGTENGKNEGNTITSYDELEQIHLAPYLDCISQGVCTVMASYSSWNGSKLHTDHFLLTEVLKNKLGFKGFVISDWEALDRLYVPHGSNYRTTILDAIKEVVDDKTEVIYELNPSEETFSGQDFSFAIVAIGEAPYVESGGDDPELKIPFNGAELASLVANKVPTLVILVTGRPLVLEPSFLEKIDGLVVAWLPGTEGKGITDVIFGDYPFQGLLPMTWFRSIDQLPVHAGQNSLDPLFPFGFGLTS</sequence>
<dbReference type="SUPFAM" id="SSF52279">
    <property type="entry name" value="Beta-D-glucan exohydrolase, C-terminal domain"/>
    <property type="match status" value="2"/>
</dbReference>
<evidence type="ECO:0000256" key="4">
    <source>
        <dbReference type="RuleBase" id="RU361161"/>
    </source>
</evidence>